<dbReference type="InterPro" id="IPR046342">
    <property type="entry name" value="CBS_dom_sf"/>
</dbReference>
<sequence length="240" mass="26444">MLVKDIATSNVISVSKDTPIISALEIMERENIRRLLVDKEGIITIRDIVYNWKRISSGTVVDIMNNNLLFISPSANLKEAMRIMTKEAVGSLILGDGENVKGIVTERDLIRYAKVEVNTFIGDIMNVEPVMCTIDAILSEVVEFLKNNSVRHAVVVCNNLPCGILSVKDIGKALLAKRNLEKTKVSGFMSTVVYKVTPDSKVETARLLMAEKNVGFLPVVDVRSLLGSVSEREILAVLSI</sequence>
<dbReference type="Pfam" id="PF00571">
    <property type="entry name" value="CBS"/>
    <property type="match status" value="4"/>
</dbReference>
<dbReference type="PANTHER" id="PTHR43080">
    <property type="entry name" value="CBS DOMAIN-CONTAINING PROTEIN CBSX3, MITOCHONDRIAL"/>
    <property type="match status" value="1"/>
</dbReference>
<protein>
    <submittedName>
        <fullName evidence="4">Histidine kinase</fullName>
    </submittedName>
</protein>
<dbReference type="PANTHER" id="PTHR43080:SF2">
    <property type="entry name" value="CBS DOMAIN-CONTAINING PROTEIN"/>
    <property type="match status" value="1"/>
</dbReference>
<dbReference type="AlphaFoldDB" id="A0A031LKY3"/>
<reference evidence="4 5" key="1">
    <citation type="submission" date="2014-03" db="EMBL/GenBank/DDBJ databases">
        <title>Draft genome sequence of the novel thermoacidophilic archaea Acidianus copahuensis ALE1 strain, isolated from Copahue volcanic area in Neuquen Argentina.</title>
        <authorList>
            <person name="Urbieta M.S."/>
            <person name="Rascovan N."/>
            <person name="Castro C."/>
            <person name="Revale S."/>
            <person name="Giaveno M.A."/>
            <person name="Vazquez M.P."/>
            <person name="Donati E.R."/>
        </authorList>
    </citation>
    <scope>NUCLEOTIDE SEQUENCE [LARGE SCALE GENOMIC DNA]</scope>
    <source>
        <strain evidence="4 5">ALE1</strain>
    </source>
</reference>
<dbReference type="GO" id="GO:0016301">
    <property type="term" value="F:kinase activity"/>
    <property type="evidence" value="ECO:0007669"/>
    <property type="project" value="UniProtKB-KW"/>
</dbReference>
<dbReference type="InterPro" id="IPR000644">
    <property type="entry name" value="CBS_dom"/>
</dbReference>
<dbReference type="PROSITE" id="PS51371">
    <property type="entry name" value="CBS"/>
    <property type="match status" value="3"/>
</dbReference>
<dbReference type="InterPro" id="IPR051257">
    <property type="entry name" value="Diverse_CBS-Domain"/>
</dbReference>
<feature type="domain" description="CBS" evidence="3">
    <location>
        <begin position="125"/>
        <end position="182"/>
    </location>
</feature>
<feature type="domain" description="CBS" evidence="3">
    <location>
        <begin position="64"/>
        <end position="120"/>
    </location>
</feature>
<keyword evidence="4" id="KW-0418">Kinase</keyword>
<name>A0A031LKY3_9CREN</name>
<dbReference type="RefSeq" id="WP_048099913.1">
    <property type="nucleotide sequence ID" value="NZ_JFZT01000045.1"/>
</dbReference>
<evidence type="ECO:0000256" key="1">
    <source>
        <dbReference type="ARBA" id="ARBA00023122"/>
    </source>
</evidence>
<proteinExistence type="predicted"/>
<gene>
    <name evidence="4" type="ORF">CM19_08375</name>
</gene>
<evidence type="ECO:0000313" key="5">
    <source>
        <dbReference type="Proteomes" id="UP000024332"/>
    </source>
</evidence>
<dbReference type="Proteomes" id="UP000024332">
    <property type="component" value="Unassembled WGS sequence"/>
</dbReference>
<dbReference type="EMBL" id="JFZT01000045">
    <property type="protein sequence ID" value="EZQ04722.1"/>
    <property type="molecule type" value="Genomic_DNA"/>
</dbReference>
<keyword evidence="5" id="KW-1185">Reference proteome</keyword>
<keyword evidence="4" id="KW-0808">Transferase</keyword>
<evidence type="ECO:0000313" key="4">
    <source>
        <dbReference type="EMBL" id="EZQ04722.1"/>
    </source>
</evidence>
<organism evidence="4 5">
    <name type="scientific">Candidatus Acidianus copahuensis</name>
    <dbReference type="NCBI Taxonomy" id="1160895"/>
    <lineage>
        <taxon>Archaea</taxon>
        <taxon>Thermoproteota</taxon>
        <taxon>Thermoprotei</taxon>
        <taxon>Sulfolobales</taxon>
        <taxon>Sulfolobaceae</taxon>
        <taxon>Acidianus</taxon>
    </lineage>
</organism>
<dbReference type="STRING" id="1160895.CM19_08375"/>
<dbReference type="SUPFAM" id="SSF54631">
    <property type="entry name" value="CBS-domain pair"/>
    <property type="match status" value="3"/>
</dbReference>
<dbReference type="SMART" id="SM00116">
    <property type="entry name" value="CBS"/>
    <property type="match status" value="4"/>
</dbReference>
<keyword evidence="1 2" id="KW-0129">CBS domain</keyword>
<evidence type="ECO:0000256" key="2">
    <source>
        <dbReference type="PROSITE-ProRule" id="PRU00703"/>
    </source>
</evidence>
<feature type="domain" description="CBS" evidence="3">
    <location>
        <begin position="189"/>
        <end position="240"/>
    </location>
</feature>
<evidence type="ECO:0000259" key="3">
    <source>
        <dbReference type="PROSITE" id="PS51371"/>
    </source>
</evidence>
<comment type="caution">
    <text evidence="4">The sequence shown here is derived from an EMBL/GenBank/DDBJ whole genome shotgun (WGS) entry which is preliminary data.</text>
</comment>
<dbReference type="Gene3D" id="3.10.580.10">
    <property type="entry name" value="CBS-domain"/>
    <property type="match status" value="3"/>
</dbReference>
<dbReference type="OrthoDB" id="43333at2157"/>
<accession>A0A031LKY3</accession>